<gene>
    <name evidence="1" type="ORF">SDC9_151552</name>
</gene>
<sequence length="71" mass="8813">MFLIYKKKITDQFSIYIFIHQKAYTFLNEISVGYFQDYKNHKHFPQKKMTFFSPLNFFLHLFYFQNITKIA</sequence>
<accession>A0A645EQL4</accession>
<proteinExistence type="predicted"/>
<comment type="caution">
    <text evidence="1">The sequence shown here is derived from an EMBL/GenBank/DDBJ whole genome shotgun (WGS) entry which is preliminary data.</text>
</comment>
<protein>
    <submittedName>
        <fullName evidence="1">Uncharacterized protein</fullName>
    </submittedName>
</protein>
<organism evidence="1">
    <name type="scientific">bioreactor metagenome</name>
    <dbReference type="NCBI Taxonomy" id="1076179"/>
    <lineage>
        <taxon>unclassified sequences</taxon>
        <taxon>metagenomes</taxon>
        <taxon>ecological metagenomes</taxon>
    </lineage>
</organism>
<dbReference type="EMBL" id="VSSQ01050238">
    <property type="protein sequence ID" value="MPN04315.1"/>
    <property type="molecule type" value="Genomic_DNA"/>
</dbReference>
<dbReference type="AlphaFoldDB" id="A0A645EQL4"/>
<evidence type="ECO:0000313" key="1">
    <source>
        <dbReference type="EMBL" id="MPN04315.1"/>
    </source>
</evidence>
<name>A0A645EQL4_9ZZZZ</name>
<reference evidence="1" key="1">
    <citation type="submission" date="2019-08" db="EMBL/GenBank/DDBJ databases">
        <authorList>
            <person name="Kucharzyk K."/>
            <person name="Murdoch R.W."/>
            <person name="Higgins S."/>
            <person name="Loffler F."/>
        </authorList>
    </citation>
    <scope>NUCLEOTIDE SEQUENCE</scope>
</reference>